<evidence type="ECO:0000256" key="4">
    <source>
        <dbReference type="ARBA" id="ARBA00023040"/>
    </source>
</evidence>
<dbReference type="PRINTS" id="PR00237">
    <property type="entry name" value="GPCRRHODOPSN"/>
</dbReference>
<keyword evidence="11" id="KW-1185">Reference proteome</keyword>
<feature type="domain" description="G-protein coupled receptors family 1 profile" evidence="9">
    <location>
        <begin position="6"/>
        <end position="306"/>
    </location>
</feature>
<evidence type="ECO:0000313" key="11">
    <source>
        <dbReference type="Proteomes" id="UP001497497"/>
    </source>
</evidence>
<keyword evidence="3 8" id="KW-1133">Transmembrane helix</keyword>
<dbReference type="GO" id="GO:0005886">
    <property type="term" value="C:plasma membrane"/>
    <property type="evidence" value="ECO:0007669"/>
    <property type="project" value="TreeGrafter"/>
</dbReference>
<feature type="non-terminal residue" evidence="10">
    <location>
        <position position="319"/>
    </location>
</feature>
<keyword evidence="7" id="KW-0807">Transducer</keyword>
<accession>A0AAV2HFM9</accession>
<dbReference type="Gene3D" id="1.20.1070.10">
    <property type="entry name" value="Rhodopsin 7-helix transmembrane proteins"/>
    <property type="match status" value="1"/>
</dbReference>
<dbReference type="PROSITE" id="PS50262">
    <property type="entry name" value="G_PROTEIN_RECEP_F1_2"/>
    <property type="match status" value="1"/>
</dbReference>
<feature type="transmembrane region" description="Helical" evidence="8">
    <location>
        <begin position="70"/>
        <end position="95"/>
    </location>
</feature>
<dbReference type="PANTHER" id="PTHR24243:SF208">
    <property type="entry name" value="PYROKININ-1 RECEPTOR"/>
    <property type="match status" value="1"/>
</dbReference>
<name>A0AAV2HFM9_LYMST</name>
<sequence length="319" mass="35106">ALGGAGNIITIHTFLRMGCSDAVNLSLAWLAMSDLLFLVSVLVNSAALILKSVEELTGYRLWFPVEPEAVYIVFANTGAGSYAITMLITTFITIVRCLGVVKPLHFRNLLSWNATVAILSLFSSLSAVSVILLLAYLGITPQLDPNLNSTRPTLWFSPRRKLIKDVIFSLRDALLPFVSQVLVSICVVIMANSLRRSSKFRERHGTTVNVQIKLQKSVSSSTAQFSSADDDIPVKLACKGLQAVRQMLIIASFYTVCNLPKVATNLAELSVPGFSLGHRYQTIYNTVDGIRELFQTINAAAGFLIYMSFNSMFRRRCAL</sequence>
<evidence type="ECO:0000256" key="6">
    <source>
        <dbReference type="ARBA" id="ARBA00023170"/>
    </source>
</evidence>
<dbReference type="PANTHER" id="PTHR24243">
    <property type="entry name" value="G-PROTEIN COUPLED RECEPTOR"/>
    <property type="match status" value="1"/>
</dbReference>
<feature type="non-terminal residue" evidence="10">
    <location>
        <position position="1"/>
    </location>
</feature>
<organism evidence="10 11">
    <name type="scientific">Lymnaea stagnalis</name>
    <name type="common">Great pond snail</name>
    <name type="synonym">Helix stagnalis</name>
    <dbReference type="NCBI Taxonomy" id="6523"/>
    <lineage>
        <taxon>Eukaryota</taxon>
        <taxon>Metazoa</taxon>
        <taxon>Spiralia</taxon>
        <taxon>Lophotrochozoa</taxon>
        <taxon>Mollusca</taxon>
        <taxon>Gastropoda</taxon>
        <taxon>Heterobranchia</taxon>
        <taxon>Euthyneura</taxon>
        <taxon>Panpulmonata</taxon>
        <taxon>Hygrophila</taxon>
        <taxon>Lymnaeoidea</taxon>
        <taxon>Lymnaeidae</taxon>
        <taxon>Lymnaea</taxon>
    </lineage>
</organism>
<dbReference type="SUPFAM" id="SSF81321">
    <property type="entry name" value="Family A G protein-coupled receptor-like"/>
    <property type="match status" value="1"/>
</dbReference>
<gene>
    <name evidence="10" type="ORF">GSLYS_00006200001</name>
</gene>
<evidence type="ECO:0000256" key="7">
    <source>
        <dbReference type="ARBA" id="ARBA00023224"/>
    </source>
</evidence>
<dbReference type="Proteomes" id="UP001497497">
    <property type="component" value="Unassembled WGS sequence"/>
</dbReference>
<evidence type="ECO:0000256" key="8">
    <source>
        <dbReference type="SAM" id="Phobius"/>
    </source>
</evidence>
<comment type="caution">
    <text evidence="10">The sequence shown here is derived from an EMBL/GenBank/DDBJ whole genome shotgun (WGS) entry which is preliminary data.</text>
</comment>
<evidence type="ECO:0000313" key="10">
    <source>
        <dbReference type="EMBL" id="CAL1532121.1"/>
    </source>
</evidence>
<dbReference type="AlphaFoldDB" id="A0AAV2HFM9"/>
<protein>
    <recommendedName>
        <fullName evidence="9">G-protein coupled receptors family 1 profile domain-containing protein</fullName>
    </recommendedName>
</protein>
<evidence type="ECO:0000256" key="2">
    <source>
        <dbReference type="ARBA" id="ARBA00022692"/>
    </source>
</evidence>
<proteinExistence type="predicted"/>
<feature type="transmembrane region" description="Helical" evidence="8">
    <location>
        <begin position="173"/>
        <end position="194"/>
    </location>
</feature>
<comment type="subcellular location">
    <subcellularLocation>
        <location evidence="1">Membrane</location>
        <topology evidence="1">Multi-pass membrane protein</topology>
    </subcellularLocation>
</comment>
<evidence type="ECO:0000256" key="1">
    <source>
        <dbReference type="ARBA" id="ARBA00004141"/>
    </source>
</evidence>
<keyword evidence="6" id="KW-0675">Receptor</keyword>
<evidence type="ECO:0000256" key="5">
    <source>
        <dbReference type="ARBA" id="ARBA00023136"/>
    </source>
</evidence>
<keyword evidence="4" id="KW-0297">G-protein coupled receptor</keyword>
<evidence type="ECO:0000256" key="3">
    <source>
        <dbReference type="ARBA" id="ARBA00022989"/>
    </source>
</evidence>
<reference evidence="10 11" key="1">
    <citation type="submission" date="2024-04" db="EMBL/GenBank/DDBJ databases">
        <authorList>
            <consortium name="Genoscope - CEA"/>
            <person name="William W."/>
        </authorList>
    </citation>
    <scope>NUCLEOTIDE SEQUENCE [LARGE SCALE GENOMIC DNA]</scope>
</reference>
<keyword evidence="5 8" id="KW-0472">Membrane</keyword>
<dbReference type="GO" id="GO:0004930">
    <property type="term" value="F:G protein-coupled receptor activity"/>
    <property type="evidence" value="ECO:0007669"/>
    <property type="project" value="UniProtKB-KW"/>
</dbReference>
<dbReference type="InterPro" id="IPR000276">
    <property type="entry name" value="GPCR_Rhodpsn"/>
</dbReference>
<keyword evidence="2 8" id="KW-0812">Transmembrane</keyword>
<evidence type="ECO:0000259" key="9">
    <source>
        <dbReference type="PROSITE" id="PS50262"/>
    </source>
</evidence>
<feature type="transmembrane region" description="Helical" evidence="8">
    <location>
        <begin position="116"/>
        <end position="139"/>
    </location>
</feature>
<feature type="transmembrane region" description="Helical" evidence="8">
    <location>
        <begin position="27"/>
        <end position="50"/>
    </location>
</feature>
<dbReference type="EMBL" id="CAXITT010000107">
    <property type="protein sequence ID" value="CAL1532121.1"/>
    <property type="molecule type" value="Genomic_DNA"/>
</dbReference>
<dbReference type="InterPro" id="IPR017452">
    <property type="entry name" value="GPCR_Rhodpsn_7TM"/>
</dbReference>